<gene>
    <name evidence="3" type="ORF">GMDG_00886</name>
</gene>
<dbReference type="SUPFAM" id="SSF55729">
    <property type="entry name" value="Acyl-CoA N-acyltransferases (Nat)"/>
    <property type="match status" value="1"/>
</dbReference>
<dbReference type="GO" id="GO:0016747">
    <property type="term" value="F:acyltransferase activity, transferring groups other than amino-acyl groups"/>
    <property type="evidence" value="ECO:0007669"/>
    <property type="project" value="InterPro"/>
</dbReference>
<dbReference type="PANTHER" id="PTHR42791">
    <property type="entry name" value="GNAT FAMILY ACETYLTRANSFERASE"/>
    <property type="match status" value="1"/>
</dbReference>
<dbReference type="PROSITE" id="PS51186">
    <property type="entry name" value="GNAT"/>
    <property type="match status" value="1"/>
</dbReference>
<proteinExistence type="predicted"/>
<name>L8FQ00_PSED2</name>
<dbReference type="OrthoDB" id="410198at2759"/>
<evidence type="ECO:0000256" key="1">
    <source>
        <dbReference type="SAM" id="MobiDB-lite"/>
    </source>
</evidence>
<dbReference type="VEuPathDB" id="FungiDB:GMDG_00886"/>
<dbReference type="CDD" id="cd04301">
    <property type="entry name" value="NAT_SF"/>
    <property type="match status" value="1"/>
</dbReference>
<sequence>MKNPAHVTISTYHNRKIIYNNSKPLPLSFQLVKLQSTSLANKKPARPRHQNLPKMPLPLPPTRPVPPPASPSSSVEIRPMIWSDAKRTAELAQVAYWDAPLSDLITPHRVPYPADNALWFERRIKNRMVSPRNRGFVAVGDGETVGYMQCVRLGDDEGALQVAKEKKKWWSGLVEWGYGIYMKCAAWAFPDRSESAEGMAEFIKTGVLENEKHWKDREDRKNRWYVQSVVVAEQWRGRGVGKKLMAWVLEQAQKEGVVVSLEASMMGERLYRSIGFDLLDRFIMKIDENDESEGGIMMWSPK</sequence>
<dbReference type="EMBL" id="GL573178">
    <property type="protein sequence ID" value="ELR01786.1"/>
    <property type="molecule type" value="Genomic_DNA"/>
</dbReference>
<protein>
    <recommendedName>
        <fullName evidence="2">N-acetyltransferase domain-containing protein</fullName>
    </recommendedName>
</protein>
<dbReference type="Pfam" id="PF13508">
    <property type="entry name" value="Acetyltransf_7"/>
    <property type="match status" value="1"/>
</dbReference>
<dbReference type="PANTHER" id="PTHR42791:SF16">
    <property type="entry name" value="N-ACETYLTRANSFERASE DOMAIN-CONTAINING PROTEIN"/>
    <property type="match status" value="1"/>
</dbReference>
<reference evidence="4" key="1">
    <citation type="submission" date="2010-09" db="EMBL/GenBank/DDBJ databases">
        <title>The genome sequence of Geomyces destructans 20631-21.</title>
        <authorList>
            <consortium name="The Broad Institute Genome Sequencing Platform"/>
            <person name="Cuomo C.A."/>
            <person name="Blehert D.S."/>
            <person name="Lorch J.M."/>
            <person name="Young S.K."/>
            <person name="Zeng Q."/>
            <person name="Gargeya S."/>
            <person name="Fitzgerald M."/>
            <person name="Haas B."/>
            <person name="Abouelleil A."/>
            <person name="Alvarado L."/>
            <person name="Arachchi H.M."/>
            <person name="Berlin A."/>
            <person name="Brown A."/>
            <person name="Chapman S.B."/>
            <person name="Chen Z."/>
            <person name="Dunbar C."/>
            <person name="Freedman E."/>
            <person name="Gearin G."/>
            <person name="Gellesch M."/>
            <person name="Goldberg J."/>
            <person name="Griggs A."/>
            <person name="Gujja S."/>
            <person name="Heiman D."/>
            <person name="Howarth C."/>
            <person name="Larson L."/>
            <person name="Lui A."/>
            <person name="MacDonald P.J.P."/>
            <person name="Montmayeur A."/>
            <person name="Murphy C."/>
            <person name="Neiman D."/>
            <person name="Pearson M."/>
            <person name="Priest M."/>
            <person name="Roberts A."/>
            <person name="Saif S."/>
            <person name="Shea T."/>
            <person name="Shenoy N."/>
            <person name="Sisk P."/>
            <person name="Stolte C."/>
            <person name="Sykes S."/>
            <person name="Wortman J."/>
            <person name="Nusbaum C."/>
            <person name="Birren B."/>
        </authorList>
    </citation>
    <scope>NUCLEOTIDE SEQUENCE [LARGE SCALE GENOMIC DNA]</scope>
    <source>
        <strain evidence="4">ATCC MYA-4855 / 20631-21</strain>
    </source>
</reference>
<accession>L8FQ00</accession>
<organism evidence="3 4">
    <name type="scientific">Pseudogymnoascus destructans (strain ATCC MYA-4855 / 20631-21)</name>
    <name type="common">Bat white-nose syndrome fungus</name>
    <name type="synonym">Geomyces destructans</name>
    <dbReference type="NCBI Taxonomy" id="658429"/>
    <lineage>
        <taxon>Eukaryota</taxon>
        <taxon>Fungi</taxon>
        <taxon>Dikarya</taxon>
        <taxon>Ascomycota</taxon>
        <taxon>Pezizomycotina</taxon>
        <taxon>Leotiomycetes</taxon>
        <taxon>Thelebolales</taxon>
        <taxon>Thelebolaceae</taxon>
        <taxon>Pseudogymnoascus</taxon>
    </lineage>
</organism>
<dbReference type="InterPro" id="IPR016181">
    <property type="entry name" value="Acyl_CoA_acyltransferase"/>
</dbReference>
<keyword evidence="4" id="KW-1185">Reference proteome</keyword>
<evidence type="ECO:0000313" key="3">
    <source>
        <dbReference type="EMBL" id="ELR01786.1"/>
    </source>
</evidence>
<dbReference type="InterPro" id="IPR052523">
    <property type="entry name" value="Trichothecene_AcTrans"/>
</dbReference>
<dbReference type="HOGENOM" id="CLU_1103197_0_0_1"/>
<dbReference type="Proteomes" id="UP000011064">
    <property type="component" value="Unassembled WGS sequence"/>
</dbReference>
<dbReference type="InParanoid" id="L8FQ00"/>
<dbReference type="Gene3D" id="3.40.630.30">
    <property type="match status" value="1"/>
</dbReference>
<evidence type="ECO:0000313" key="4">
    <source>
        <dbReference type="Proteomes" id="UP000011064"/>
    </source>
</evidence>
<dbReference type="STRING" id="658429.L8FQ00"/>
<evidence type="ECO:0000259" key="2">
    <source>
        <dbReference type="PROSITE" id="PS51186"/>
    </source>
</evidence>
<feature type="domain" description="N-acetyltransferase" evidence="2">
    <location>
        <begin position="75"/>
        <end position="302"/>
    </location>
</feature>
<feature type="region of interest" description="Disordered" evidence="1">
    <location>
        <begin position="39"/>
        <end position="73"/>
    </location>
</feature>
<feature type="compositionally biased region" description="Pro residues" evidence="1">
    <location>
        <begin position="55"/>
        <end position="70"/>
    </location>
</feature>
<dbReference type="AlphaFoldDB" id="L8FQ00"/>
<dbReference type="InterPro" id="IPR000182">
    <property type="entry name" value="GNAT_dom"/>
</dbReference>